<evidence type="ECO:0000256" key="7">
    <source>
        <dbReference type="ARBA" id="ARBA00022898"/>
    </source>
</evidence>
<evidence type="ECO:0000313" key="11">
    <source>
        <dbReference type="EMBL" id="NMH59368.1"/>
    </source>
</evidence>
<dbReference type="CDD" id="cd06454">
    <property type="entry name" value="KBL_like"/>
    <property type="match status" value="1"/>
</dbReference>
<dbReference type="Proteomes" id="UP000709336">
    <property type="component" value="Unassembled WGS sequence"/>
</dbReference>
<evidence type="ECO:0000256" key="5">
    <source>
        <dbReference type="ARBA" id="ARBA00022679"/>
    </source>
</evidence>
<reference evidence="11 12" key="1">
    <citation type="submission" date="2020-03" db="EMBL/GenBank/DDBJ databases">
        <title>Alteromonas ponticola sp. nov., isolated from seawater.</title>
        <authorList>
            <person name="Yoon J.-H."/>
            <person name="Kim Y.-O."/>
        </authorList>
    </citation>
    <scope>NUCLEOTIDE SEQUENCE [LARGE SCALE GENOMIC DNA]</scope>
    <source>
        <strain evidence="11 12">MYP5</strain>
    </source>
</reference>
<dbReference type="NCBIfam" id="TIGR00858">
    <property type="entry name" value="bioF"/>
    <property type="match status" value="1"/>
</dbReference>
<dbReference type="PANTHER" id="PTHR13693">
    <property type="entry name" value="CLASS II AMINOTRANSFERASE/8-AMINO-7-OXONONANOATE SYNTHASE"/>
    <property type="match status" value="1"/>
</dbReference>
<comment type="pathway">
    <text evidence="2 9">Cofactor biosynthesis; biotin biosynthesis.</text>
</comment>
<keyword evidence="7 9" id="KW-0663">Pyridoxal phosphate</keyword>
<evidence type="ECO:0000256" key="9">
    <source>
        <dbReference type="RuleBase" id="RU003693"/>
    </source>
</evidence>
<dbReference type="GO" id="GO:0008710">
    <property type="term" value="F:8-amino-7-oxononanoate synthase activity"/>
    <property type="evidence" value="ECO:0007669"/>
    <property type="project" value="UniProtKB-EC"/>
</dbReference>
<keyword evidence="11" id="KW-0012">Acyltransferase</keyword>
<comment type="catalytic activity">
    <reaction evidence="8 9">
        <text>6-carboxyhexanoyl-[ACP] + L-alanine + H(+) = (8S)-8-amino-7-oxononanoate + holo-[ACP] + CO2</text>
        <dbReference type="Rhea" id="RHEA:42288"/>
        <dbReference type="Rhea" id="RHEA-COMP:9685"/>
        <dbReference type="Rhea" id="RHEA-COMP:9955"/>
        <dbReference type="ChEBI" id="CHEBI:15378"/>
        <dbReference type="ChEBI" id="CHEBI:16526"/>
        <dbReference type="ChEBI" id="CHEBI:57972"/>
        <dbReference type="ChEBI" id="CHEBI:64479"/>
        <dbReference type="ChEBI" id="CHEBI:78846"/>
        <dbReference type="ChEBI" id="CHEBI:149468"/>
        <dbReference type="EC" id="2.3.1.47"/>
    </reaction>
</comment>
<evidence type="ECO:0000256" key="4">
    <source>
        <dbReference type="ARBA" id="ARBA00011738"/>
    </source>
</evidence>
<dbReference type="Pfam" id="PF00155">
    <property type="entry name" value="Aminotran_1_2"/>
    <property type="match status" value="1"/>
</dbReference>
<dbReference type="EC" id="2.3.1.47" evidence="9"/>
<dbReference type="InterPro" id="IPR004723">
    <property type="entry name" value="AONS_Archaea/Proteobacteria"/>
</dbReference>
<accession>A0ABX1R2C1</accession>
<dbReference type="InterPro" id="IPR004839">
    <property type="entry name" value="Aminotransferase_I/II_large"/>
</dbReference>
<keyword evidence="6" id="KW-0093">Biotin biosynthesis</keyword>
<keyword evidence="5 9" id="KW-0808">Transferase</keyword>
<dbReference type="RefSeq" id="WP_169209949.1">
    <property type="nucleotide sequence ID" value="NZ_JAATNW010000003.1"/>
</dbReference>
<evidence type="ECO:0000313" key="12">
    <source>
        <dbReference type="Proteomes" id="UP000709336"/>
    </source>
</evidence>
<evidence type="ECO:0000256" key="8">
    <source>
        <dbReference type="ARBA" id="ARBA00047715"/>
    </source>
</evidence>
<comment type="similarity">
    <text evidence="3 9">Belongs to the class-II pyridoxal-phosphate-dependent aminotransferase family. BioF subfamily.</text>
</comment>
<dbReference type="SUPFAM" id="SSF53383">
    <property type="entry name" value="PLP-dependent transferases"/>
    <property type="match status" value="1"/>
</dbReference>
<comment type="function">
    <text evidence="9">Catalyzes the decarboxylative condensation of pimeloyl-[acyl-carrier protein] and L-alanine to produce 8-amino-7-oxononanoate (AON), [acyl-carrier protein], and carbon dioxide.</text>
</comment>
<comment type="cofactor">
    <cofactor evidence="1 9">
        <name>pyridoxal 5'-phosphate</name>
        <dbReference type="ChEBI" id="CHEBI:597326"/>
    </cofactor>
</comment>
<comment type="subunit">
    <text evidence="4 9">Homodimer.</text>
</comment>
<evidence type="ECO:0000256" key="3">
    <source>
        <dbReference type="ARBA" id="ARBA00010008"/>
    </source>
</evidence>
<evidence type="ECO:0000256" key="6">
    <source>
        <dbReference type="ARBA" id="ARBA00022756"/>
    </source>
</evidence>
<dbReference type="InterPro" id="IPR015424">
    <property type="entry name" value="PyrdxlP-dep_Trfase"/>
</dbReference>
<dbReference type="Gene3D" id="3.90.1150.10">
    <property type="entry name" value="Aspartate Aminotransferase, domain 1"/>
    <property type="match status" value="1"/>
</dbReference>
<dbReference type="InterPro" id="IPR001917">
    <property type="entry name" value="Aminotrans_II_pyridoxalP_BS"/>
</dbReference>
<dbReference type="InterPro" id="IPR050087">
    <property type="entry name" value="AON_synthase_class-II"/>
</dbReference>
<evidence type="ECO:0000259" key="10">
    <source>
        <dbReference type="Pfam" id="PF00155"/>
    </source>
</evidence>
<dbReference type="PANTHER" id="PTHR13693:SF100">
    <property type="entry name" value="8-AMINO-7-OXONONANOATE SYNTHASE"/>
    <property type="match status" value="1"/>
</dbReference>
<evidence type="ECO:0000256" key="1">
    <source>
        <dbReference type="ARBA" id="ARBA00001933"/>
    </source>
</evidence>
<dbReference type="PROSITE" id="PS00599">
    <property type="entry name" value="AA_TRANSFER_CLASS_2"/>
    <property type="match status" value="1"/>
</dbReference>
<dbReference type="InterPro" id="IPR015421">
    <property type="entry name" value="PyrdxlP-dep_Trfase_major"/>
</dbReference>
<comment type="caution">
    <text evidence="11">The sequence shown here is derived from an EMBL/GenBank/DDBJ whole genome shotgun (WGS) entry which is preliminary data.</text>
</comment>
<dbReference type="Gene3D" id="3.40.640.10">
    <property type="entry name" value="Type I PLP-dependent aspartate aminotransferase-like (Major domain)"/>
    <property type="match status" value="1"/>
</dbReference>
<dbReference type="EMBL" id="JAATNW010000003">
    <property type="protein sequence ID" value="NMH59368.1"/>
    <property type="molecule type" value="Genomic_DNA"/>
</dbReference>
<organism evidence="11 12">
    <name type="scientific">Alteromonas ponticola</name>
    <dbReference type="NCBI Taxonomy" id="2720613"/>
    <lineage>
        <taxon>Bacteria</taxon>
        <taxon>Pseudomonadati</taxon>
        <taxon>Pseudomonadota</taxon>
        <taxon>Gammaproteobacteria</taxon>
        <taxon>Alteromonadales</taxon>
        <taxon>Alteromonadaceae</taxon>
        <taxon>Alteromonas/Salinimonas group</taxon>
        <taxon>Alteromonas</taxon>
    </lineage>
</organism>
<sequence length="386" mass="42040">MDLAFMQTALAEKADGGYLRNRHCVDYEQESVICIDGKHFLNFASNDYLGMRQHPQVLQAWVEGLAQYGGGAGASPLVTGYSKAHADLEAYIAKQLNREAVLLFNSGFAANQALCQALFAEPGTIFADKFMHASAIDGALHSEATVKRFKHNDILHLRSLLEKYPDERSVIMSEGVFSMDGDSAPMQELVALSERYHTSLMLDDAHGFGVLGKQGGGTVEALSLSQNQVPILMATFGKAVGTAGAFVAGSQTLIDYLVNFARHYIYSTAMPSAQAVATLQSLKLLSNSKARTELMENIQFFRQQANAQGISLTDSDTAIQPVIIGDPQKAVAISQRLQTLGVWVTAIRYPTVPKHQDRLRITLSAQHSHKDIQALVDALAIVWGEL</sequence>
<protein>
    <recommendedName>
        <fullName evidence="9">8-amino-7-ketopelargonate synthase</fullName>
        <ecNumber evidence="9">2.3.1.47</ecNumber>
    </recommendedName>
</protein>
<feature type="domain" description="Aminotransferase class I/classII large" evidence="10">
    <location>
        <begin position="39"/>
        <end position="379"/>
    </location>
</feature>
<name>A0ABX1R2C1_9ALTE</name>
<proteinExistence type="inferred from homology"/>
<keyword evidence="12" id="KW-1185">Reference proteome</keyword>
<gene>
    <name evidence="11" type="primary">bioF</name>
    <name evidence="11" type="ORF">HCJ96_04975</name>
</gene>
<dbReference type="InterPro" id="IPR015422">
    <property type="entry name" value="PyrdxlP-dep_Trfase_small"/>
</dbReference>
<evidence type="ECO:0000256" key="2">
    <source>
        <dbReference type="ARBA" id="ARBA00004746"/>
    </source>
</evidence>